<organism evidence="1 2">
    <name type="scientific">Rhizobium etli bv. mimosae str. IE4771</name>
    <dbReference type="NCBI Taxonomy" id="1432050"/>
    <lineage>
        <taxon>Bacteria</taxon>
        <taxon>Pseudomonadati</taxon>
        <taxon>Pseudomonadota</taxon>
        <taxon>Alphaproteobacteria</taxon>
        <taxon>Hyphomicrobiales</taxon>
        <taxon>Rhizobiaceae</taxon>
        <taxon>Rhizobium/Agrobacterium group</taxon>
        <taxon>Rhizobium</taxon>
    </lineage>
</organism>
<sequence>MPEQKMDQTQFAKLCKAGKFKEALNLAIEGHEDEKFTPSRFAMDKKTGLPIFYRGNKRVEPDETGAWQLAKSSKDWG</sequence>
<dbReference type="Proteomes" id="UP000027180">
    <property type="component" value="Chromosome"/>
</dbReference>
<evidence type="ECO:0000313" key="1">
    <source>
        <dbReference type="EMBL" id="AIC27605.1"/>
    </source>
</evidence>
<dbReference type="KEGG" id="rei:IE4771_CH02504"/>
<protein>
    <submittedName>
        <fullName evidence="1">Uncharacterized protein</fullName>
    </submittedName>
</protein>
<name>A0A060I6T1_RHIET</name>
<evidence type="ECO:0000313" key="2">
    <source>
        <dbReference type="Proteomes" id="UP000027180"/>
    </source>
</evidence>
<proteinExistence type="predicted"/>
<dbReference type="EMBL" id="CP006986">
    <property type="protein sequence ID" value="AIC27605.1"/>
    <property type="molecule type" value="Genomic_DNA"/>
</dbReference>
<dbReference type="HOGENOM" id="CLU_187691_0_0_5"/>
<dbReference type="AlphaFoldDB" id="A0A060I6T1"/>
<reference evidence="1 2" key="1">
    <citation type="submission" date="2013-12" db="EMBL/GenBank/DDBJ databases">
        <title>Complete genome sequence of Rhizobium etli bv. mimosae IE4771.</title>
        <authorList>
            <person name="Bustos P."/>
            <person name="Santamaria R.I."/>
            <person name="Lozano L."/>
            <person name="Ormeno-Orrillo E."/>
            <person name="Rogel M.A."/>
            <person name="Romero D."/>
            <person name="Cevallos M.A."/>
            <person name="Martinez-Romero E."/>
            <person name="Gonzalez V."/>
        </authorList>
    </citation>
    <scope>NUCLEOTIDE SEQUENCE [LARGE SCALE GENOMIC DNA]</scope>
    <source>
        <strain evidence="1 2">IE4771</strain>
    </source>
</reference>
<gene>
    <name evidence="1" type="ORF">IE4771_CH02504</name>
</gene>
<accession>A0A060I6T1</accession>